<keyword evidence="3" id="KW-0812">Transmembrane</keyword>
<evidence type="ECO:0000259" key="5">
    <source>
        <dbReference type="Pfam" id="PF19335"/>
    </source>
</evidence>
<comment type="similarity">
    <text evidence="1">Belongs to the membrane fusion protein (MFP) (TC 8.A.1) family.</text>
</comment>
<dbReference type="InterPro" id="IPR006143">
    <property type="entry name" value="RND_pump_MFP"/>
</dbReference>
<keyword evidence="2" id="KW-0813">Transport</keyword>
<dbReference type="Pfam" id="PF11827">
    <property type="entry name" value="DUF3347"/>
    <property type="match status" value="1"/>
</dbReference>
<evidence type="ECO:0000259" key="6">
    <source>
        <dbReference type="Pfam" id="PF25869"/>
    </source>
</evidence>
<feature type="domain" description="CzcB-like C-terminal circularly permuted SH3-like" evidence="9">
    <location>
        <begin position="335"/>
        <end position="398"/>
    </location>
</feature>
<dbReference type="SUPFAM" id="SSF111369">
    <property type="entry name" value="HlyD-like secretion proteins"/>
    <property type="match status" value="1"/>
</dbReference>
<dbReference type="NCBIfam" id="TIGR01730">
    <property type="entry name" value="RND_mfp"/>
    <property type="match status" value="1"/>
</dbReference>
<dbReference type="OrthoDB" id="9806939at2"/>
<feature type="transmembrane region" description="Helical" evidence="3">
    <location>
        <begin position="7"/>
        <end position="26"/>
    </location>
</feature>
<dbReference type="Pfam" id="PF25919">
    <property type="entry name" value="BSH_CusB"/>
    <property type="match status" value="1"/>
</dbReference>
<dbReference type="InterPro" id="IPR058790">
    <property type="entry name" value="BSH_CusB"/>
</dbReference>
<organism evidence="10 11">
    <name type="scientific">Christiangramia aestuarii</name>
    <dbReference type="NCBI Taxonomy" id="1028746"/>
    <lineage>
        <taxon>Bacteria</taxon>
        <taxon>Pseudomonadati</taxon>
        <taxon>Bacteroidota</taxon>
        <taxon>Flavobacteriia</taxon>
        <taxon>Flavobacteriales</taxon>
        <taxon>Flavobacteriaceae</taxon>
        <taxon>Christiangramia</taxon>
    </lineage>
</organism>
<dbReference type="PANTHER" id="PTHR30097">
    <property type="entry name" value="CATION EFFLUX SYSTEM PROTEIN CUSB"/>
    <property type="match status" value="1"/>
</dbReference>
<evidence type="ECO:0000313" key="11">
    <source>
        <dbReference type="Proteomes" id="UP000460416"/>
    </source>
</evidence>
<dbReference type="PANTHER" id="PTHR30097:SF4">
    <property type="entry name" value="SLR6042 PROTEIN"/>
    <property type="match status" value="1"/>
</dbReference>
<evidence type="ECO:0000256" key="3">
    <source>
        <dbReference type="SAM" id="Phobius"/>
    </source>
</evidence>
<evidence type="ECO:0000313" key="10">
    <source>
        <dbReference type="EMBL" id="MUP43005.1"/>
    </source>
</evidence>
<dbReference type="InterPro" id="IPR058791">
    <property type="entry name" value="3HB_CusB"/>
</dbReference>
<dbReference type="InterPro" id="IPR058649">
    <property type="entry name" value="CzcB_C"/>
</dbReference>
<feature type="domain" description="Heavy metal binding" evidence="5">
    <location>
        <begin position="49"/>
        <end position="74"/>
    </location>
</feature>
<evidence type="ECO:0000259" key="8">
    <source>
        <dbReference type="Pfam" id="PF25954"/>
    </source>
</evidence>
<keyword evidence="11" id="KW-1185">Reference proteome</keyword>
<dbReference type="Proteomes" id="UP000460416">
    <property type="component" value="Unassembled WGS sequence"/>
</dbReference>
<feature type="domain" description="DUF3347" evidence="4">
    <location>
        <begin position="434"/>
        <end position="522"/>
    </location>
</feature>
<evidence type="ECO:0000259" key="9">
    <source>
        <dbReference type="Pfam" id="PF25975"/>
    </source>
</evidence>
<reference evidence="10 11" key="1">
    <citation type="submission" date="2019-07" db="EMBL/GenBank/DDBJ databases">
        <title>Gramella aestuarii sp. nov., isolated from a tidal flat, and emended description of Gramella echinicola.</title>
        <authorList>
            <person name="Liu L."/>
        </authorList>
    </citation>
    <scope>NUCLEOTIDE SEQUENCE [LARGE SCALE GENOMIC DNA]</scope>
    <source>
        <strain evidence="10 11">BS12</strain>
    </source>
</reference>
<dbReference type="GO" id="GO:0016020">
    <property type="term" value="C:membrane"/>
    <property type="evidence" value="ECO:0007669"/>
    <property type="project" value="InterPro"/>
</dbReference>
<dbReference type="InterPro" id="IPR045800">
    <property type="entry name" value="HMBD"/>
</dbReference>
<evidence type="ECO:0000259" key="7">
    <source>
        <dbReference type="Pfam" id="PF25919"/>
    </source>
</evidence>
<protein>
    <submittedName>
        <fullName evidence="10">Efflux RND transporter periplasmic adaptor subunit</fullName>
    </submittedName>
</protein>
<accession>A0A7K1LQC0</accession>
<name>A0A7K1LQC0_9FLAO</name>
<dbReference type="AlphaFoldDB" id="A0A7K1LQC0"/>
<dbReference type="InterPro" id="IPR051909">
    <property type="entry name" value="MFP_Cation_Efflux"/>
</dbReference>
<dbReference type="EMBL" id="VJVW01000004">
    <property type="protein sequence ID" value="MUP43005.1"/>
    <property type="molecule type" value="Genomic_DNA"/>
</dbReference>
<feature type="domain" description="CusB-like beta-barrel" evidence="8">
    <location>
        <begin position="249"/>
        <end position="321"/>
    </location>
</feature>
<dbReference type="GO" id="GO:0060003">
    <property type="term" value="P:copper ion export"/>
    <property type="evidence" value="ECO:0007669"/>
    <property type="project" value="TreeGrafter"/>
</dbReference>
<dbReference type="GO" id="GO:0030288">
    <property type="term" value="C:outer membrane-bounded periplasmic space"/>
    <property type="evidence" value="ECO:0007669"/>
    <property type="project" value="TreeGrafter"/>
</dbReference>
<comment type="caution">
    <text evidence="10">The sequence shown here is derived from an EMBL/GenBank/DDBJ whole genome shotgun (WGS) entry which is preliminary data.</text>
</comment>
<evidence type="ECO:0000256" key="1">
    <source>
        <dbReference type="ARBA" id="ARBA00009477"/>
    </source>
</evidence>
<feature type="domain" description="CusB-like barrel-sandwich hybrid" evidence="7">
    <location>
        <begin position="134"/>
        <end position="245"/>
    </location>
</feature>
<keyword evidence="3" id="KW-1133">Transmembrane helix</keyword>
<feature type="domain" description="CusB-like three alpha-helical bundle" evidence="6">
    <location>
        <begin position="162"/>
        <end position="210"/>
    </location>
</feature>
<dbReference type="Pfam" id="PF19335">
    <property type="entry name" value="HMBD"/>
    <property type="match status" value="1"/>
</dbReference>
<evidence type="ECO:0000259" key="4">
    <source>
        <dbReference type="Pfam" id="PF11827"/>
    </source>
</evidence>
<dbReference type="InterPro" id="IPR021782">
    <property type="entry name" value="DUF3347"/>
</dbReference>
<dbReference type="Gene3D" id="2.40.420.20">
    <property type="match status" value="1"/>
</dbReference>
<sequence>MKTNRKNIFLAIGVLGLGIFLGWLFFGGNETAGDEHDHSAVSDSEAETWTCSMHPQIRQPEPGQCPICGMDLIPLSEDEGGLDSDMFRMSEDAMKLANISTMTVGGGEMGKELRLNGKVVVDERNDYTQTVHIPGRIEKLMVNFTGEKVSRGQTLATIYSPELVTAQAELLQAQEIKESQPELFAAAKQKLRNWKISDAQIDKMLAEGEPIQRFSIRADVSGVVTELMAEPGDHLEQGMPIYQIANLDQLWIQFDLYESDLNWVEEGSTVEYTVKSIPGETFEGKISFVDPLLNDNTRVATARIEVSNKDGKFKPGMFVSGVVENQLESTGEDRIVIPESAVLWTGERSVVYVKTEMDKGAGFEMREVKLGPALADSYIVESGLKPGEQIVVNGTFTVDAAVQLAGKPSMMNPNIGNQALEVSEEEKSVLQPLFSNYLELKDALVNDDFQKAKSEGKELQQAIDQVKVAALSDEVNSVLKISIPKLQMVTDRLVNATSIDAARQEFIGLSNTMIDLAQSTKPMDGMYIQHCPMANSNQGADWLSLSTEVKNPYYGASMLSCGEVKDKI</sequence>
<keyword evidence="3" id="KW-0472">Membrane</keyword>
<dbReference type="Pfam" id="PF25975">
    <property type="entry name" value="CzcB_C"/>
    <property type="match status" value="1"/>
</dbReference>
<dbReference type="InterPro" id="IPR058792">
    <property type="entry name" value="Beta-barrel_RND_2"/>
</dbReference>
<dbReference type="Pfam" id="PF25954">
    <property type="entry name" value="Beta-barrel_RND_2"/>
    <property type="match status" value="1"/>
</dbReference>
<gene>
    <name evidence="10" type="ORF">FLP08_10500</name>
</gene>
<dbReference type="RefSeq" id="WP_156276712.1">
    <property type="nucleotide sequence ID" value="NZ_BAABGI010000001.1"/>
</dbReference>
<dbReference type="GO" id="GO:0022857">
    <property type="term" value="F:transmembrane transporter activity"/>
    <property type="evidence" value="ECO:0007669"/>
    <property type="project" value="InterPro"/>
</dbReference>
<dbReference type="GO" id="GO:0046914">
    <property type="term" value="F:transition metal ion binding"/>
    <property type="evidence" value="ECO:0007669"/>
    <property type="project" value="TreeGrafter"/>
</dbReference>
<proteinExistence type="inferred from homology"/>
<dbReference type="FunFam" id="2.40.30.170:FF:000010">
    <property type="entry name" value="Efflux RND transporter periplasmic adaptor subunit"/>
    <property type="match status" value="1"/>
</dbReference>
<dbReference type="GO" id="GO:0015679">
    <property type="term" value="P:plasma membrane copper ion transport"/>
    <property type="evidence" value="ECO:0007669"/>
    <property type="project" value="TreeGrafter"/>
</dbReference>
<dbReference type="Pfam" id="PF25869">
    <property type="entry name" value="3HB_CusB"/>
    <property type="match status" value="1"/>
</dbReference>
<evidence type="ECO:0000256" key="2">
    <source>
        <dbReference type="ARBA" id="ARBA00022448"/>
    </source>
</evidence>
<dbReference type="Gene3D" id="2.40.30.170">
    <property type="match status" value="1"/>
</dbReference>